<evidence type="ECO:0000256" key="8">
    <source>
        <dbReference type="ARBA" id="ARBA00023157"/>
    </source>
</evidence>
<dbReference type="Proteomes" id="UP001461498">
    <property type="component" value="Unassembled WGS sequence"/>
</dbReference>
<evidence type="ECO:0000256" key="2">
    <source>
        <dbReference type="ARBA" id="ARBA00022525"/>
    </source>
</evidence>
<name>A0AAW1DJF8_9HEMI</name>
<protein>
    <recommendedName>
        <fullName evidence="12">CLIP domain-containing serine protease</fullName>
        <ecNumber evidence="11">3.4.21.-</ecNumber>
    </recommendedName>
</protein>
<evidence type="ECO:0000256" key="10">
    <source>
        <dbReference type="ARBA" id="ARBA00024195"/>
    </source>
</evidence>
<dbReference type="FunFam" id="2.40.10.10:FF:000015">
    <property type="entry name" value="Atrial natriuretic peptide-converting enzyme"/>
    <property type="match status" value="1"/>
</dbReference>
<evidence type="ECO:0000256" key="5">
    <source>
        <dbReference type="ARBA" id="ARBA00022801"/>
    </source>
</evidence>
<feature type="domain" description="Peptidase S1" evidence="13">
    <location>
        <begin position="132"/>
        <end position="380"/>
    </location>
</feature>
<dbReference type="PROSITE" id="PS00134">
    <property type="entry name" value="TRYPSIN_HIS"/>
    <property type="match status" value="1"/>
</dbReference>
<feature type="domain" description="Clip" evidence="14">
    <location>
        <begin position="35"/>
        <end position="88"/>
    </location>
</feature>
<evidence type="ECO:0000259" key="13">
    <source>
        <dbReference type="PROSITE" id="PS50240"/>
    </source>
</evidence>
<keyword evidence="7" id="KW-0865">Zymogen</keyword>
<feature type="signal peptide" evidence="12">
    <location>
        <begin position="1"/>
        <end position="18"/>
    </location>
</feature>
<proteinExistence type="inferred from homology"/>
<dbReference type="CDD" id="cd00190">
    <property type="entry name" value="Tryp_SPc"/>
    <property type="match status" value="1"/>
</dbReference>
<dbReference type="AlphaFoldDB" id="A0AAW1DJF8"/>
<dbReference type="EC" id="3.4.21.-" evidence="11"/>
<dbReference type="PRINTS" id="PR00722">
    <property type="entry name" value="CHYMOTRYPSIN"/>
</dbReference>
<organism evidence="15 16">
    <name type="scientific">Rhynocoris fuscipes</name>
    <dbReference type="NCBI Taxonomy" id="488301"/>
    <lineage>
        <taxon>Eukaryota</taxon>
        <taxon>Metazoa</taxon>
        <taxon>Ecdysozoa</taxon>
        <taxon>Arthropoda</taxon>
        <taxon>Hexapoda</taxon>
        <taxon>Insecta</taxon>
        <taxon>Pterygota</taxon>
        <taxon>Neoptera</taxon>
        <taxon>Paraneoptera</taxon>
        <taxon>Hemiptera</taxon>
        <taxon>Heteroptera</taxon>
        <taxon>Panheteroptera</taxon>
        <taxon>Cimicomorpha</taxon>
        <taxon>Reduviidae</taxon>
        <taxon>Harpactorinae</taxon>
        <taxon>Harpactorini</taxon>
        <taxon>Rhynocoris</taxon>
    </lineage>
</organism>
<dbReference type="InterPro" id="IPR001314">
    <property type="entry name" value="Peptidase_S1A"/>
</dbReference>
<dbReference type="Gene3D" id="3.30.1640.30">
    <property type="match status" value="1"/>
</dbReference>
<dbReference type="PROSITE" id="PS50240">
    <property type="entry name" value="TRYPSIN_DOM"/>
    <property type="match status" value="1"/>
</dbReference>
<dbReference type="SMART" id="SM00680">
    <property type="entry name" value="CLIP"/>
    <property type="match status" value="1"/>
</dbReference>
<feature type="chain" id="PRO_5043093865" description="CLIP domain-containing serine protease" evidence="12">
    <location>
        <begin position="19"/>
        <end position="380"/>
    </location>
</feature>
<dbReference type="FunFam" id="3.30.1640.30:FF:000001">
    <property type="entry name" value="Serine protease 7"/>
    <property type="match status" value="1"/>
</dbReference>
<evidence type="ECO:0000256" key="9">
    <source>
        <dbReference type="ARBA" id="ARBA00023180"/>
    </source>
</evidence>
<comment type="caution">
    <text evidence="15">The sequence shown here is derived from an EMBL/GenBank/DDBJ whole genome shotgun (WGS) entry which is preliminary data.</text>
</comment>
<evidence type="ECO:0000313" key="16">
    <source>
        <dbReference type="Proteomes" id="UP001461498"/>
    </source>
</evidence>
<comment type="domain">
    <text evidence="12">The clip domain consists of 35-55 residues which are 'knitted' together usually by 3 conserved disulfide bonds forming a clip-like compact structure.</text>
</comment>
<reference evidence="15 16" key="1">
    <citation type="submission" date="2022-12" db="EMBL/GenBank/DDBJ databases">
        <title>Chromosome-level genome assembly of true bugs.</title>
        <authorList>
            <person name="Ma L."/>
            <person name="Li H."/>
        </authorList>
    </citation>
    <scope>NUCLEOTIDE SEQUENCE [LARGE SCALE GENOMIC DNA]</scope>
    <source>
        <strain evidence="15">Lab_2022b</strain>
    </source>
</reference>
<evidence type="ECO:0000256" key="3">
    <source>
        <dbReference type="ARBA" id="ARBA00022670"/>
    </source>
</evidence>
<accession>A0AAW1DJF8</accession>
<comment type="subcellular location">
    <subcellularLocation>
        <location evidence="1 12">Secreted</location>
    </subcellularLocation>
</comment>
<evidence type="ECO:0000256" key="4">
    <source>
        <dbReference type="ARBA" id="ARBA00022729"/>
    </source>
</evidence>
<dbReference type="InterPro" id="IPR038565">
    <property type="entry name" value="CLIP_sf"/>
</dbReference>
<keyword evidence="2 12" id="KW-0964">Secreted</keyword>
<keyword evidence="4 12" id="KW-0732">Signal</keyword>
<evidence type="ECO:0000256" key="6">
    <source>
        <dbReference type="ARBA" id="ARBA00022825"/>
    </source>
</evidence>
<dbReference type="Gene3D" id="2.40.10.10">
    <property type="entry name" value="Trypsin-like serine proteases"/>
    <property type="match status" value="2"/>
</dbReference>
<dbReference type="InterPro" id="IPR009003">
    <property type="entry name" value="Peptidase_S1_PA"/>
</dbReference>
<evidence type="ECO:0000313" key="15">
    <source>
        <dbReference type="EMBL" id="KAK9509067.1"/>
    </source>
</evidence>
<keyword evidence="5 11" id="KW-0378">Hydrolase</keyword>
<dbReference type="PROSITE" id="PS51888">
    <property type="entry name" value="CLIP"/>
    <property type="match status" value="1"/>
</dbReference>
<dbReference type="InterPro" id="IPR033116">
    <property type="entry name" value="TRYPSIN_SER"/>
</dbReference>
<keyword evidence="16" id="KW-1185">Reference proteome</keyword>
<evidence type="ECO:0000256" key="7">
    <source>
        <dbReference type="ARBA" id="ARBA00023145"/>
    </source>
</evidence>
<dbReference type="PROSITE" id="PS00135">
    <property type="entry name" value="TRYPSIN_SER"/>
    <property type="match status" value="1"/>
</dbReference>
<evidence type="ECO:0000256" key="11">
    <source>
        <dbReference type="RuleBase" id="RU363034"/>
    </source>
</evidence>
<dbReference type="InterPro" id="IPR001254">
    <property type="entry name" value="Trypsin_dom"/>
</dbReference>
<dbReference type="PANTHER" id="PTHR24252">
    <property type="entry name" value="ACROSIN-RELATED"/>
    <property type="match status" value="1"/>
</dbReference>
<keyword evidence="3 11" id="KW-0645">Protease</keyword>
<evidence type="ECO:0000259" key="14">
    <source>
        <dbReference type="PROSITE" id="PS51888"/>
    </source>
</evidence>
<comment type="similarity">
    <text evidence="10 12">Belongs to the peptidase S1 family. CLIP subfamily.</text>
</comment>
<dbReference type="GO" id="GO:0005576">
    <property type="term" value="C:extracellular region"/>
    <property type="evidence" value="ECO:0007669"/>
    <property type="project" value="UniProtKB-SubCell"/>
</dbReference>
<dbReference type="Pfam" id="PF00089">
    <property type="entry name" value="Trypsin"/>
    <property type="match status" value="1"/>
</dbReference>
<dbReference type="SMART" id="SM00020">
    <property type="entry name" value="Tryp_SPc"/>
    <property type="match status" value="1"/>
</dbReference>
<sequence length="380" mass="41582">MRGEISLFLLLGLTFVDCKRVPRQLFFNDAPSSDLCTTPDGVSGSCLNIKQCPPLLELLKKSKTIPGAADFLKRSLCRYDNSDPVVCCPQQSSRFPEDRPRNPTNTGIVADEFPQFPSPPYCGAKGNGEIRIVGGMLASLGDFPWITALGYRSSRNPTIQWLCGGALVTTRHVVTAAHCTRHPSLTLTKVRVGDLDLDESARDGANPVDVNVERAIAHPQYSPTKYTDDIAVVRLERDVPLSKNIQPICLPKLPELRQMDWTGKNLFIAGWGDTSFKGKASSFLQKAQVPVVTNEECRRAYNTKGADIISRQLCAGRGGKDACQGDSGGPLMAPYGPNSNNRSYYLVGVISYGYRCAEPGFPGVFSRTTSYLNWIAQNIN</sequence>
<keyword evidence="9" id="KW-0325">Glycoprotein</keyword>
<dbReference type="SUPFAM" id="SSF50494">
    <property type="entry name" value="Trypsin-like serine proteases"/>
    <property type="match status" value="1"/>
</dbReference>
<dbReference type="PANTHER" id="PTHR24252:SF7">
    <property type="entry name" value="HYALIN"/>
    <property type="match status" value="1"/>
</dbReference>
<keyword evidence="8" id="KW-1015">Disulfide bond</keyword>
<keyword evidence="6 11" id="KW-0720">Serine protease</keyword>
<evidence type="ECO:0000256" key="1">
    <source>
        <dbReference type="ARBA" id="ARBA00004613"/>
    </source>
</evidence>
<dbReference type="InterPro" id="IPR043504">
    <property type="entry name" value="Peptidase_S1_PA_chymotrypsin"/>
</dbReference>
<dbReference type="InterPro" id="IPR018114">
    <property type="entry name" value="TRYPSIN_HIS"/>
</dbReference>
<dbReference type="GO" id="GO:0006508">
    <property type="term" value="P:proteolysis"/>
    <property type="evidence" value="ECO:0007669"/>
    <property type="project" value="UniProtKB-KW"/>
</dbReference>
<dbReference type="GO" id="GO:0004252">
    <property type="term" value="F:serine-type endopeptidase activity"/>
    <property type="evidence" value="ECO:0007669"/>
    <property type="project" value="UniProtKB-UniRule"/>
</dbReference>
<dbReference type="EMBL" id="JAPXFL010000003">
    <property type="protein sequence ID" value="KAK9509067.1"/>
    <property type="molecule type" value="Genomic_DNA"/>
</dbReference>
<dbReference type="InterPro" id="IPR022700">
    <property type="entry name" value="CLIP"/>
</dbReference>
<evidence type="ECO:0000256" key="12">
    <source>
        <dbReference type="RuleBase" id="RU366078"/>
    </source>
</evidence>
<gene>
    <name evidence="15" type="ORF">O3M35_006466</name>
</gene>
<dbReference type="Pfam" id="PF12032">
    <property type="entry name" value="CLIP"/>
    <property type="match status" value="1"/>
</dbReference>